<feature type="compositionally biased region" description="Basic and acidic residues" evidence="1">
    <location>
        <begin position="267"/>
        <end position="277"/>
    </location>
</feature>
<dbReference type="SUPFAM" id="SSF46565">
    <property type="entry name" value="Chaperone J-domain"/>
    <property type="match status" value="1"/>
</dbReference>
<evidence type="ECO:0000313" key="3">
    <source>
        <dbReference type="EMBL" id="CAE0469492.1"/>
    </source>
</evidence>
<gene>
    <name evidence="3" type="ORF">CDEB00056_LOCUS14345</name>
</gene>
<feature type="domain" description="J" evidence="2">
    <location>
        <begin position="104"/>
        <end position="182"/>
    </location>
</feature>
<organism evidence="3">
    <name type="scientific">Chaetoceros debilis</name>
    <dbReference type="NCBI Taxonomy" id="122233"/>
    <lineage>
        <taxon>Eukaryota</taxon>
        <taxon>Sar</taxon>
        <taxon>Stramenopiles</taxon>
        <taxon>Ochrophyta</taxon>
        <taxon>Bacillariophyta</taxon>
        <taxon>Coscinodiscophyceae</taxon>
        <taxon>Chaetocerotophycidae</taxon>
        <taxon>Chaetocerotales</taxon>
        <taxon>Chaetocerotaceae</taxon>
        <taxon>Chaetoceros</taxon>
    </lineage>
</organism>
<dbReference type="Gene3D" id="1.10.287.110">
    <property type="entry name" value="DnaJ domain"/>
    <property type="match status" value="1"/>
</dbReference>
<dbReference type="CDD" id="cd06257">
    <property type="entry name" value="DnaJ"/>
    <property type="match status" value="1"/>
</dbReference>
<dbReference type="PROSITE" id="PS50076">
    <property type="entry name" value="DNAJ_2"/>
    <property type="match status" value="1"/>
</dbReference>
<dbReference type="EMBL" id="HBIO01018665">
    <property type="protein sequence ID" value="CAE0469492.1"/>
    <property type="molecule type" value="Transcribed_RNA"/>
</dbReference>
<dbReference type="SMART" id="SM00271">
    <property type="entry name" value="DnaJ"/>
    <property type="match status" value="1"/>
</dbReference>
<reference evidence="3" key="1">
    <citation type="submission" date="2021-01" db="EMBL/GenBank/DDBJ databases">
        <authorList>
            <person name="Corre E."/>
            <person name="Pelletier E."/>
            <person name="Niang G."/>
            <person name="Scheremetjew M."/>
            <person name="Finn R."/>
            <person name="Kale V."/>
            <person name="Holt S."/>
            <person name="Cochrane G."/>
            <person name="Meng A."/>
            <person name="Brown T."/>
            <person name="Cohen L."/>
        </authorList>
    </citation>
    <scope>NUCLEOTIDE SEQUENCE</scope>
    <source>
        <strain evidence="3">MM31A-1</strain>
    </source>
</reference>
<accession>A0A7S3Q8L3</accession>
<sequence length="558" mass="63036">MIDSPSLSRRNSLYSYNSSIRGASVTMRQFSTIMSSTNGSTCSVKPDLQERCNSSLSSSIMQLSDPSIMYNMSNKSWSSMPMSISTRSKSSRADNEAVAFPEIDPYIILGLSQNAARCEIRKSYLRLSLLYHPNRKRSKTDDLNNEDIEINKKIREWKFIVVAGSFETLSNAEYRRNYNIQRRQQKSAIKKIGFWDEIKSGLQISDSHEQRHLDHEGVDCCGDESIMRRIAAGFKMYDYDNEEDERDDAEDNNNFSGNCKLLRNRPRTIDESDREVSSKSTHSECSQNGERQETHHLFGGVLSGLYRARCHEPFTDAFDLFRYETGTSIYHGKLQASKGTDGESDMIESDSITRNRLITSLWRKDTILQLTSADGIISQMTTMSHDSDCICKDARLNKGYPSLPVLPRQILDHLCEGKWENNQTELDEFGSSASAIKVSSTFEKMQGRKMKVTKKIRCVGTESIVRTETITKDPWTGKKKTVVEVKRIPMIDVDQTVETDCDTVLSSSSSVWSSADSSAKICSCLPHSLGGFVGDTLGMFDCSDNERNSHNLRHGTEM</sequence>
<dbReference type="InterPro" id="IPR036869">
    <property type="entry name" value="J_dom_sf"/>
</dbReference>
<evidence type="ECO:0000256" key="1">
    <source>
        <dbReference type="SAM" id="MobiDB-lite"/>
    </source>
</evidence>
<dbReference type="InterPro" id="IPR001623">
    <property type="entry name" value="DnaJ_domain"/>
</dbReference>
<evidence type="ECO:0000259" key="2">
    <source>
        <dbReference type="PROSITE" id="PS50076"/>
    </source>
</evidence>
<dbReference type="InterPro" id="IPR018253">
    <property type="entry name" value="DnaJ_domain_CS"/>
</dbReference>
<feature type="compositionally biased region" description="Polar residues" evidence="1">
    <location>
        <begin position="278"/>
        <end position="289"/>
    </location>
</feature>
<dbReference type="AlphaFoldDB" id="A0A7S3Q8L3"/>
<name>A0A7S3Q8L3_9STRA</name>
<dbReference type="PRINTS" id="PR00625">
    <property type="entry name" value="JDOMAIN"/>
</dbReference>
<dbReference type="Pfam" id="PF00226">
    <property type="entry name" value="DnaJ"/>
    <property type="match status" value="1"/>
</dbReference>
<proteinExistence type="predicted"/>
<feature type="region of interest" description="Disordered" evidence="1">
    <location>
        <begin position="266"/>
        <end position="292"/>
    </location>
</feature>
<protein>
    <recommendedName>
        <fullName evidence="2">J domain-containing protein</fullName>
    </recommendedName>
</protein>
<dbReference type="PROSITE" id="PS00636">
    <property type="entry name" value="DNAJ_1"/>
    <property type="match status" value="1"/>
</dbReference>